<evidence type="ECO:0000256" key="1">
    <source>
        <dbReference type="ARBA" id="ARBA00001913"/>
    </source>
</evidence>
<dbReference type="Bgee" id="ENSELUG00000017132">
    <property type="expression patterns" value="Expressed in spleen and 15 other cell types or tissues"/>
</dbReference>
<dbReference type="Pfam" id="PF00884">
    <property type="entry name" value="Sulfatase"/>
    <property type="match status" value="1"/>
</dbReference>
<name>A0A3P9A8V2_ESOLU</name>
<evidence type="ECO:0000256" key="3">
    <source>
        <dbReference type="ARBA" id="ARBA00022723"/>
    </source>
</evidence>
<dbReference type="Gene3D" id="3.30.1120.10">
    <property type="match status" value="1"/>
</dbReference>
<evidence type="ECO:0000256" key="7">
    <source>
        <dbReference type="SAM" id="SignalP"/>
    </source>
</evidence>
<dbReference type="PROSITE" id="PS00149">
    <property type="entry name" value="SULFATASE_2"/>
    <property type="match status" value="1"/>
</dbReference>
<dbReference type="InterPro" id="IPR050738">
    <property type="entry name" value="Sulfatase"/>
</dbReference>
<evidence type="ECO:0000313" key="10">
    <source>
        <dbReference type="Proteomes" id="UP000265140"/>
    </source>
</evidence>
<dbReference type="PANTHER" id="PTHR42693">
    <property type="entry name" value="ARYLSULFATASE FAMILY MEMBER"/>
    <property type="match status" value="1"/>
</dbReference>
<keyword evidence="6" id="KW-0472">Membrane</keyword>
<organism evidence="9 10">
    <name type="scientific">Esox lucius</name>
    <name type="common">Northern pike</name>
    <dbReference type="NCBI Taxonomy" id="8010"/>
    <lineage>
        <taxon>Eukaryota</taxon>
        <taxon>Metazoa</taxon>
        <taxon>Chordata</taxon>
        <taxon>Craniata</taxon>
        <taxon>Vertebrata</taxon>
        <taxon>Euteleostomi</taxon>
        <taxon>Actinopterygii</taxon>
        <taxon>Neopterygii</taxon>
        <taxon>Teleostei</taxon>
        <taxon>Protacanthopterygii</taxon>
        <taxon>Esociformes</taxon>
        <taxon>Esocidae</taxon>
        <taxon>Esox</taxon>
    </lineage>
</organism>
<dbReference type="Ensembl" id="ENSELUT00000027004.3">
    <property type="protein sequence ID" value="ENSELUP00000037463.3"/>
    <property type="gene ID" value="ENSELUG00000017132.3"/>
</dbReference>
<dbReference type="PROSITE" id="PS00523">
    <property type="entry name" value="SULFATASE_1"/>
    <property type="match status" value="1"/>
</dbReference>
<feature type="signal peptide" evidence="7">
    <location>
        <begin position="1"/>
        <end position="18"/>
    </location>
</feature>
<reference evidence="9" key="3">
    <citation type="submission" date="2025-08" db="UniProtKB">
        <authorList>
            <consortium name="Ensembl"/>
        </authorList>
    </citation>
    <scope>IDENTIFICATION</scope>
</reference>
<evidence type="ECO:0000313" key="9">
    <source>
        <dbReference type="Ensembl" id="ENSELUP00000037463.3"/>
    </source>
</evidence>
<dbReference type="GO" id="GO:0005783">
    <property type="term" value="C:endoplasmic reticulum"/>
    <property type="evidence" value="ECO:0007669"/>
    <property type="project" value="UniProtKB-ARBA"/>
</dbReference>
<keyword evidence="4" id="KW-0378">Hydrolase</keyword>
<keyword evidence="3" id="KW-0479">Metal-binding</keyword>
<evidence type="ECO:0000256" key="4">
    <source>
        <dbReference type="ARBA" id="ARBA00022801"/>
    </source>
</evidence>
<proteinExistence type="inferred from homology"/>
<evidence type="ECO:0000256" key="5">
    <source>
        <dbReference type="ARBA" id="ARBA00022837"/>
    </source>
</evidence>
<dbReference type="Pfam" id="PF14707">
    <property type="entry name" value="Sulfatase_C"/>
    <property type="match status" value="1"/>
</dbReference>
<protein>
    <recommendedName>
        <fullName evidence="8">Sulfatase N-terminal domain-containing protein</fullName>
    </recommendedName>
</protein>
<dbReference type="PANTHER" id="PTHR42693:SF9">
    <property type="entry name" value="STERYL-SULFATASE"/>
    <property type="match status" value="1"/>
</dbReference>
<keyword evidence="5" id="KW-0106">Calcium</keyword>
<dbReference type="Proteomes" id="UP000265140">
    <property type="component" value="Chromosome 22"/>
</dbReference>
<dbReference type="OMA" id="KLFNLRM"/>
<dbReference type="GO" id="GO:0046872">
    <property type="term" value="F:metal ion binding"/>
    <property type="evidence" value="ECO:0007669"/>
    <property type="project" value="UniProtKB-KW"/>
</dbReference>
<reference evidence="9" key="4">
    <citation type="submission" date="2025-09" db="UniProtKB">
        <authorList>
            <consortium name="Ensembl"/>
        </authorList>
    </citation>
    <scope>IDENTIFICATION</scope>
</reference>
<dbReference type="AlphaFoldDB" id="A0A3P9A8V2"/>
<dbReference type="InterPro" id="IPR024607">
    <property type="entry name" value="Sulfatase_CS"/>
</dbReference>
<dbReference type="GO" id="GO:0004065">
    <property type="term" value="F:arylsulfatase activity"/>
    <property type="evidence" value="ECO:0007669"/>
    <property type="project" value="TreeGrafter"/>
</dbReference>
<keyword evidence="6" id="KW-0812">Transmembrane</keyword>
<keyword evidence="7" id="KW-0732">Signal</keyword>
<feature type="chain" id="PRO_5044288317" description="Sulfatase N-terminal domain-containing protein" evidence="7">
    <location>
        <begin position="19"/>
        <end position="582"/>
    </location>
</feature>
<evidence type="ECO:0000259" key="8">
    <source>
        <dbReference type="Pfam" id="PF00884"/>
    </source>
</evidence>
<evidence type="ECO:0000256" key="6">
    <source>
        <dbReference type="SAM" id="Phobius"/>
    </source>
</evidence>
<dbReference type="InterPro" id="IPR017850">
    <property type="entry name" value="Alkaline_phosphatase_core_sf"/>
</dbReference>
<dbReference type="SUPFAM" id="SSF53649">
    <property type="entry name" value="Alkaline phosphatase-like"/>
    <property type="match status" value="1"/>
</dbReference>
<evidence type="ECO:0000256" key="2">
    <source>
        <dbReference type="ARBA" id="ARBA00008779"/>
    </source>
</evidence>
<keyword evidence="10" id="KW-1185">Reference proteome</keyword>
<dbReference type="InParanoid" id="A0A3P9A8V2"/>
<dbReference type="Gene3D" id="1.10.287.550">
    <property type="entry name" value="Helix hairpin bin"/>
    <property type="match status" value="1"/>
</dbReference>
<dbReference type="FunFam" id="3.30.1120.10:FF:000001">
    <property type="entry name" value="Arylsulfatase E"/>
    <property type="match status" value="1"/>
</dbReference>
<comment type="cofactor">
    <cofactor evidence="1">
        <name>Ca(2+)</name>
        <dbReference type="ChEBI" id="CHEBI:29108"/>
    </cofactor>
</comment>
<dbReference type="GeneTree" id="ENSGT00940000161153"/>
<feature type="domain" description="Sulfatase N-terminal" evidence="8">
    <location>
        <begin position="25"/>
        <end position="408"/>
    </location>
</feature>
<accession>A0A3P9A8V2</accession>
<dbReference type="Gene3D" id="3.40.720.10">
    <property type="entry name" value="Alkaline Phosphatase, subunit A"/>
    <property type="match status" value="1"/>
</dbReference>
<dbReference type="FunCoup" id="A0A3P9A8V2">
    <property type="interactions" value="3"/>
</dbReference>
<comment type="similarity">
    <text evidence="2">Belongs to the sulfatase family.</text>
</comment>
<sequence>MKSQCSCLVLLLLNVCNAVKNEKRPNFLLIMVDDLGIGDLGCYGNTTLRTPNIDRLAKEGVRLTQHIAAAPLCTPSRAAFLTGRYPIRSGMASFGKVGVYITSAASGRLPSEEVTFAKVAKQQGYQTALIGKWHLGLNCERSDDYCHHPSAHGFDHFYGITLTNLRDCQRGHGSVFFNVLAHLPLKTLGVGVATVTLLHARGVVTVRRRLALSLAASVGAAAAVFGLFIVTFPFFNCFLMRNREVVEQPYVSENLTQRMTDEAVEFLAKNSARPFLMFFSFIQVHTAMFASPAFQGTSQHGVFGDAVHEVDWSVGQLMRALDRLNLRENTLVYLTSDQGAHLEEISIRGEVHRGSNGIYKGTGKSTNWEGGIRVPGLLRWTGTLPEGKVTDEPISNMDVFPTVVKLTGGMVPVDRVIDGHDLMPLLQGEVERSEHEFLFHYCNAYLNAVRWHPPNSNLTWKAFFFTPNFYPENGTACMHTHTCFCTGSYVTHHDPPLLFELSRDPSETRPLTPDAEPAFHTVLEQIRAASARHVESIIPVQDQLALTHVLWKPWLQPCCSAWSQLCRCERDSQRSPAGSPHD</sequence>
<keyword evidence="6" id="KW-1133">Transmembrane helix</keyword>
<reference evidence="9" key="2">
    <citation type="submission" date="2020-02" db="EMBL/GenBank/DDBJ databases">
        <title>Esox lucius (northern pike) genome, fEsoLuc1, primary haplotype.</title>
        <authorList>
            <person name="Myers G."/>
            <person name="Karagic N."/>
            <person name="Meyer A."/>
            <person name="Pippel M."/>
            <person name="Reichard M."/>
            <person name="Winkler S."/>
            <person name="Tracey A."/>
            <person name="Sims Y."/>
            <person name="Howe K."/>
            <person name="Rhie A."/>
            <person name="Formenti G."/>
            <person name="Durbin R."/>
            <person name="Fedrigo O."/>
            <person name="Jarvis E.D."/>
        </authorList>
    </citation>
    <scope>NUCLEOTIDE SEQUENCE [LARGE SCALE GENOMIC DNA]</scope>
</reference>
<gene>
    <name evidence="9" type="primary">STS</name>
</gene>
<dbReference type="STRING" id="8010.ENSELUP00000037463"/>
<dbReference type="InterPro" id="IPR000917">
    <property type="entry name" value="Sulfatase_N"/>
</dbReference>
<reference evidence="10" key="1">
    <citation type="journal article" date="2014" name="PLoS ONE">
        <title>The genome and linkage map of the northern pike (Esox lucius): conserved synteny revealed between the salmonid sister group and the Neoteleostei.</title>
        <authorList>
            <person name="Rondeau E.B."/>
            <person name="Minkley D.R."/>
            <person name="Leong J.S."/>
            <person name="Messmer A.M."/>
            <person name="Jantzen J.R."/>
            <person name="von Schalburg K.R."/>
            <person name="Lemon C."/>
            <person name="Bird N.H."/>
            <person name="Koop B.F."/>
        </authorList>
    </citation>
    <scope>NUCLEOTIDE SEQUENCE</scope>
</reference>
<feature type="transmembrane region" description="Helical" evidence="6">
    <location>
        <begin position="210"/>
        <end position="235"/>
    </location>
</feature>